<name>A0ACC3SDN2_9PEZI</name>
<keyword evidence="2" id="KW-1185">Reference proteome</keyword>
<dbReference type="Proteomes" id="UP001320706">
    <property type="component" value="Unassembled WGS sequence"/>
</dbReference>
<evidence type="ECO:0000313" key="1">
    <source>
        <dbReference type="EMBL" id="KAK8209022.1"/>
    </source>
</evidence>
<comment type="caution">
    <text evidence="1">The sequence shown here is derived from an EMBL/GenBank/DDBJ whole genome shotgun (WGS) entry which is preliminary data.</text>
</comment>
<sequence>MTFHGQGSSPTAHETESAWSTETFNPYSIVVYPAAAHSHEQYVYELDFNLQLHSDLVFHKLDDNDNDNFDKLGIDQQHECNSGCDGFTYLNGAAYGTGQGQCWLKSALPQSFASTSPIGALSTGKIAAVMRAAYHSVGSIIYGGSGQFAINSRATVPTVQYPSCPDANNTVQTDGNGTAYTIHCGFDTSIPSSQTFAVGAGGYRFQYLLGCGNDTLGGGTREDAPTSFNDCFTLCDDTEGCDSFTYVGTANGTGIGSCYLKINSAQTGLAPGSGNTYVGGVRVAGAAHPSLSSTSQSSTSSTTGSLSSYGQSSTTTSLSSYGVSSSTTSTTSSTSTPSSSSSSPSTSPSGLSAYGSTTSTSTTTSSSSTSTTTSSSVLPAYSTPGTSTTASTSSTSSSLTGYSGTTSSSSTTSSLSGSGSFSTVTATSSTTSTTLSGYSGTTPVVTSPSTTTTGSFFNTGGPRSGTVSTSLATSGPSISYSSGVPYGKSPALSKSATARSFANSATVIVTVSPSTCPAPTTVYTTVFTTNTVTACPPDSSAGMICTS</sequence>
<proteinExistence type="predicted"/>
<protein>
    <submittedName>
        <fullName evidence="1">Uncharacterized protein</fullName>
    </submittedName>
</protein>
<accession>A0ACC3SDN2</accession>
<organism evidence="1 2">
    <name type="scientific">Zalaria obscura</name>
    <dbReference type="NCBI Taxonomy" id="2024903"/>
    <lineage>
        <taxon>Eukaryota</taxon>
        <taxon>Fungi</taxon>
        <taxon>Dikarya</taxon>
        <taxon>Ascomycota</taxon>
        <taxon>Pezizomycotina</taxon>
        <taxon>Dothideomycetes</taxon>
        <taxon>Dothideomycetidae</taxon>
        <taxon>Dothideales</taxon>
        <taxon>Zalariaceae</taxon>
        <taxon>Zalaria</taxon>
    </lineage>
</organism>
<gene>
    <name evidence="1" type="ORF">M8818_003986</name>
</gene>
<reference evidence="1" key="1">
    <citation type="submission" date="2024-02" db="EMBL/GenBank/DDBJ databases">
        <title>Metagenome Assembled Genome of Zalaria obscura JY119.</title>
        <authorList>
            <person name="Vighnesh L."/>
            <person name="Jagadeeshwari U."/>
            <person name="Venkata Ramana C."/>
            <person name="Sasikala C."/>
        </authorList>
    </citation>
    <scope>NUCLEOTIDE SEQUENCE</scope>
    <source>
        <strain evidence="1">JY119</strain>
    </source>
</reference>
<evidence type="ECO:0000313" key="2">
    <source>
        <dbReference type="Proteomes" id="UP001320706"/>
    </source>
</evidence>
<dbReference type="EMBL" id="JAMKPW020000018">
    <property type="protein sequence ID" value="KAK8209022.1"/>
    <property type="molecule type" value="Genomic_DNA"/>
</dbReference>